<dbReference type="RefSeq" id="WP_197310735.1">
    <property type="nucleotide sequence ID" value="NZ_JADZLT010000049.1"/>
</dbReference>
<feature type="domain" description="Polysaccharide pyruvyl transferase" evidence="1">
    <location>
        <begin position="29"/>
        <end position="213"/>
    </location>
</feature>
<dbReference type="EMBL" id="JADZLT010000049">
    <property type="protein sequence ID" value="MBH0237647.1"/>
    <property type="molecule type" value="Genomic_DNA"/>
</dbReference>
<dbReference type="Pfam" id="PF04230">
    <property type="entry name" value="PS_pyruv_trans"/>
    <property type="match status" value="1"/>
</dbReference>
<gene>
    <name evidence="2" type="ORF">I5731_07440</name>
</gene>
<proteinExistence type="predicted"/>
<organism evidence="2 3">
    <name type="scientific">Methylobrevis albus</name>
    <dbReference type="NCBI Taxonomy" id="2793297"/>
    <lineage>
        <taxon>Bacteria</taxon>
        <taxon>Pseudomonadati</taxon>
        <taxon>Pseudomonadota</taxon>
        <taxon>Alphaproteobacteria</taxon>
        <taxon>Hyphomicrobiales</taxon>
        <taxon>Pleomorphomonadaceae</taxon>
        <taxon>Methylobrevis</taxon>
    </lineage>
</organism>
<dbReference type="Proteomes" id="UP000631694">
    <property type="component" value="Unassembled WGS sequence"/>
</dbReference>
<reference evidence="2" key="1">
    <citation type="submission" date="2020-12" db="EMBL/GenBank/DDBJ databases">
        <title>Methylobrevis albus sp. nov., isolated from fresh water lack sediment.</title>
        <authorList>
            <person name="Zou Q."/>
        </authorList>
    </citation>
    <scope>NUCLEOTIDE SEQUENCE</scope>
    <source>
        <strain evidence="2">L22</strain>
    </source>
</reference>
<accession>A0A931HZK6</accession>
<keyword evidence="2" id="KW-0808">Transferase</keyword>
<protein>
    <submittedName>
        <fullName evidence="2">Polysaccharide pyruvyl transferase family protein</fullName>
    </submittedName>
</protein>
<evidence type="ECO:0000313" key="3">
    <source>
        <dbReference type="Proteomes" id="UP000631694"/>
    </source>
</evidence>
<dbReference type="GO" id="GO:0016740">
    <property type="term" value="F:transferase activity"/>
    <property type="evidence" value="ECO:0007669"/>
    <property type="project" value="UniProtKB-KW"/>
</dbReference>
<dbReference type="AlphaFoldDB" id="A0A931HZK6"/>
<evidence type="ECO:0000313" key="2">
    <source>
        <dbReference type="EMBL" id="MBH0237647.1"/>
    </source>
</evidence>
<name>A0A931HZK6_9HYPH</name>
<sequence>MTERPKVRLIGDHSSYHCGSWAVIDFMRARLSARYDFTSGDDYDVLVANGEGSMHHRSSAYKSKIDLLRAAAERGKPFHLLNTVWQENGAQDADLLRQAASINVREIISRDALLAETGIDAPICPDFSYYADIDPEVPHVDYGGEVVVTDFYSTEFGSFVRPMGGPFSKLPFMDMKALGWSEMVNALKTASLLVTGRHHAVFAACRARATFVALTGNTHKIEGLISSAGVNIPVCKHPGDLKDGMRWARRNRDAYERLFDWMDKQPLPEILQPV</sequence>
<comment type="caution">
    <text evidence="2">The sequence shown here is derived from an EMBL/GenBank/DDBJ whole genome shotgun (WGS) entry which is preliminary data.</text>
</comment>
<evidence type="ECO:0000259" key="1">
    <source>
        <dbReference type="Pfam" id="PF04230"/>
    </source>
</evidence>
<keyword evidence="3" id="KW-1185">Reference proteome</keyword>
<dbReference type="InterPro" id="IPR007345">
    <property type="entry name" value="Polysacch_pyruvyl_Trfase"/>
</dbReference>